<dbReference type="OrthoDB" id="7360086at2"/>
<dbReference type="AlphaFoldDB" id="A0A1I5M3I1"/>
<evidence type="ECO:0000313" key="2">
    <source>
        <dbReference type="EMBL" id="SFP97427.1"/>
    </source>
</evidence>
<accession>A0A1I5M3I1</accession>
<dbReference type="InterPro" id="IPR009363">
    <property type="entry name" value="Phage_Mu_Gp16"/>
</dbReference>
<dbReference type="Proteomes" id="UP000182025">
    <property type="component" value="Unassembled WGS sequence"/>
</dbReference>
<evidence type="ECO:0000313" key="3">
    <source>
        <dbReference type="Proteomes" id="UP000182025"/>
    </source>
</evidence>
<name>A0A1I5M3I1_9GAMM</name>
<dbReference type="EMBL" id="FOXK01000001">
    <property type="protein sequence ID" value="SFP04043.1"/>
    <property type="molecule type" value="Genomic_DNA"/>
</dbReference>
<proteinExistence type="predicted"/>
<reference evidence="3" key="2">
    <citation type="submission" date="2016-10" db="EMBL/GenBank/DDBJ databases">
        <authorList>
            <person name="Varghese N."/>
            <person name="Submissions S."/>
        </authorList>
    </citation>
    <scope>NUCLEOTIDE SEQUENCE [LARGE SCALE GENOMIC DNA]</scope>
    <source>
        <strain evidence="3">JCM 15604</strain>
    </source>
</reference>
<reference evidence="1" key="1">
    <citation type="submission" date="2016-10" db="EMBL/GenBank/DDBJ databases">
        <authorList>
            <person name="de Groot N.N."/>
        </authorList>
    </citation>
    <scope>NUCLEOTIDE SEQUENCE [LARGE SCALE GENOMIC DNA]</scope>
    <source>
        <strain evidence="1">JCM 15604</strain>
    </source>
</reference>
<evidence type="ECO:0000313" key="1">
    <source>
        <dbReference type="EMBL" id="SFP04043.1"/>
    </source>
</evidence>
<protein>
    <submittedName>
        <fullName evidence="1">Mu-like prophage protein gp16</fullName>
    </submittedName>
</protein>
<organism evidence="1 3">
    <name type="scientific">Ectopseudomonas toyotomiensis</name>
    <dbReference type="NCBI Taxonomy" id="554344"/>
    <lineage>
        <taxon>Bacteria</taxon>
        <taxon>Pseudomonadati</taxon>
        <taxon>Pseudomonadota</taxon>
        <taxon>Gammaproteobacteria</taxon>
        <taxon>Pseudomonadales</taxon>
        <taxon>Pseudomonadaceae</taxon>
        <taxon>Ectopseudomonas</taxon>
    </lineage>
</organism>
<dbReference type="Pfam" id="PF06252">
    <property type="entry name" value="GemA"/>
    <property type="match status" value="1"/>
</dbReference>
<dbReference type="EMBL" id="FOXK01000006">
    <property type="protein sequence ID" value="SFP97427.1"/>
    <property type="molecule type" value="Genomic_DNA"/>
</dbReference>
<dbReference type="RefSeq" id="WP_074912854.1">
    <property type="nucleotide sequence ID" value="NZ_FOXK01000001.1"/>
</dbReference>
<sequence length="188" mass="20774">MSISKGVLGKIHIAKGQLGMDDDSYRALLRRVAGVESAKDLNTRQAGRLMVELERLGFKPKPSGKAKGKPHNFAQLSGEIEVIEAQLTNMGLPWSYADAIAKRQFGVEKVAWLKTPKQLTAVLAALHVEQEKRELLHQVEELCKALGVSDPERIDGLEALPKGWKRQRPILKALVDALNNLVIARRGD</sequence>
<keyword evidence="3" id="KW-1185">Reference proteome</keyword>
<gene>
    <name evidence="1" type="ORF">SAMN05216177_1019</name>
    <name evidence="2" type="ORF">SAMN05216177_106367</name>
</gene>